<keyword evidence="5 7" id="KW-1133">Transmembrane helix</keyword>
<sequence length="348" mass="38026">MLLLIARKMLYGLLVLAGVIVVVFFLFQGFGDPARLVLGQTGDKATIENIRKELALDKPRWQQFLLYLNDVSPVGIHTEEEIRAKGLKGFFIGGETKLGLKIPYLRRSYQTKKNVGEVLMDALPGTLILAVAAMLMATIVGILLGILAAVKQNTWMDTGSVFASVLGISAPSFFMGIVLAYVFGFVLSRYTGLHMTGSLFNIDPFTGKSLQLKNLVLPALTLGIRPLAIITQLTRSAMLDVLDQDFIRTAYAKGLSKKSVIFRHALRNALNPVITAVTGWFAELLAGAFFVEYIFGWKGIGKVTVDALEKLDFPVVMGSVLVTASFFILVNLMADILYGIIDPRVSSS</sequence>
<evidence type="ECO:0000256" key="1">
    <source>
        <dbReference type="ARBA" id="ARBA00004651"/>
    </source>
</evidence>
<reference evidence="9 10" key="1">
    <citation type="submission" date="2016-10" db="EMBL/GenBank/DDBJ databases">
        <authorList>
            <person name="Varghese N."/>
            <person name="Submissions S."/>
        </authorList>
    </citation>
    <scope>NUCLEOTIDE SEQUENCE [LARGE SCALE GENOMIC DNA]</scope>
    <source>
        <strain evidence="9 10">DSM 25353</strain>
    </source>
</reference>
<feature type="transmembrane region" description="Helical" evidence="7">
    <location>
        <begin position="127"/>
        <end position="150"/>
    </location>
</feature>
<dbReference type="Proteomes" id="UP000198711">
    <property type="component" value="Unassembled WGS sequence"/>
</dbReference>
<dbReference type="GO" id="GO:0071916">
    <property type="term" value="F:dipeptide transmembrane transporter activity"/>
    <property type="evidence" value="ECO:0007669"/>
    <property type="project" value="TreeGrafter"/>
</dbReference>
<keyword evidence="10" id="KW-1185">Reference proteome</keyword>
<evidence type="ECO:0000256" key="4">
    <source>
        <dbReference type="ARBA" id="ARBA00022692"/>
    </source>
</evidence>
<gene>
    <name evidence="9" type="ORF">SAMN05444410_11367</name>
</gene>
<evidence type="ECO:0000256" key="7">
    <source>
        <dbReference type="RuleBase" id="RU363032"/>
    </source>
</evidence>
<dbReference type="InterPro" id="IPR035906">
    <property type="entry name" value="MetI-like_sf"/>
</dbReference>
<dbReference type="InterPro" id="IPR000515">
    <property type="entry name" value="MetI-like"/>
</dbReference>
<comment type="similarity">
    <text evidence="7">Belongs to the binding-protein-dependent transport system permease family.</text>
</comment>
<protein>
    <submittedName>
        <fullName evidence="9">Peptide/nickel transport system permease protein</fullName>
    </submittedName>
</protein>
<comment type="caution">
    <text evidence="9">The sequence shown here is derived from an EMBL/GenBank/DDBJ whole genome shotgun (WGS) entry which is preliminary data.</text>
</comment>
<evidence type="ECO:0000256" key="3">
    <source>
        <dbReference type="ARBA" id="ARBA00022475"/>
    </source>
</evidence>
<evidence type="ECO:0000313" key="9">
    <source>
        <dbReference type="EMBL" id="SDX32520.1"/>
    </source>
</evidence>
<keyword evidence="4 7" id="KW-0812">Transmembrane</keyword>
<organism evidence="9 10">
    <name type="scientific">Hydrobacter penzbergensis</name>
    <dbReference type="NCBI Taxonomy" id="1235997"/>
    <lineage>
        <taxon>Bacteria</taxon>
        <taxon>Pseudomonadati</taxon>
        <taxon>Bacteroidota</taxon>
        <taxon>Chitinophagia</taxon>
        <taxon>Chitinophagales</taxon>
        <taxon>Chitinophagaceae</taxon>
        <taxon>Hydrobacter</taxon>
    </lineage>
</organism>
<proteinExistence type="inferred from homology"/>
<name>A0A8X8IEF3_9BACT</name>
<keyword evidence="6 7" id="KW-0472">Membrane</keyword>
<dbReference type="AlphaFoldDB" id="A0A8X8IEF3"/>
<feature type="transmembrane region" description="Helical" evidence="7">
    <location>
        <begin position="273"/>
        <end position="295"/>
    </location>
</feature>
<feature type="transmembrane region" description="Helical" evidence="7">
    <location>
        <begin position="162"/>
        <end position="187"/>
    </location>
</feature>
<keyword evidence="2 7" id="KW-0813">Transport</keyword>
<dbReference type="PANTHER" id="PTHR43163:SF6">
    <property type="entry name" value="DIPEPTIDE TRANSPORT SYSTEM PERMEASE PROTEIN DPPB-RELATED"/>
    <property type="match status" value="1"/>
</dbReference>
<dbReference type="GO" id="GO:0005886">
    <property type="term" value="C:plasma membrane"/>
    <property type="evidence" value="ECO:0007669"/>
    <property type="project" value="UniProtKB-SubCell"/>
</dbReference>
<dbReference type="RefSeq" id="WP_092725437.1">
    <property type="nucleotide sequence ID" value="NZ_FNNO01000013.1"/>
</dbReference>
<dbReference type="Gene3D" id="1.10.3720.10">
    <property type="entry name" value="MetI-like"/>
    <property type="match status" value="1"/>
</dbReference>
<dbReference type="PROSITE" id="PS50928">
    <property type="entry name" value="ABC_TM1"/>
    <property type="match status" value="1"/>
</dbReference>
<evidence type="ECO:0000256" key="6">
    <source>
        <dbReference type="ARBA" id="ARBA00023136"/>
    </source>
</evidence>
<evidence type="ECO:0000256" key="5">
    <source>
        <dbReference type="ARBA" id="ARBA00022989"/>
    </source>
</evidence>
<dbReference type="Pfam" id="PF19300">
    <property type="entry name" value="BPD_transp_1_N"/>
    <property type="match status" value="1"/>
</dbReference>
<feature type="transmembrane region" description="Helical" evidence="7">
    <location>
        <begin position="315"/>
        <end position="341"/>
    </location>
</feature>
<dbReference type="Pfam" id="PF00528">
    <property type="entry name" value="BPD_transp_1"/>
    <property type="match status" value="1"/>
</dbReference>
<dbReference type="InterPro" id="IPR045621">
    <property type="entry name" value="BPD_transp_1_N"/>
</dbReference>
<evidence type="ECO:0000256" key="2">
    <source>
        <dbReference type="ARBA" id="ARBA00022448"/>
    </source>
</evidence>
<feature type="transmembrane region" description="Helical" evidence="7">
    <location>
        <begin position="9"/>
        <end position="30"/>
    </location>
</feature>
<comment type="subcellular location">
    <subcellularLocation>
        <location evidence="1 7">Cell membrane</location>
        <topology evidence="1 7">Multi-pass membrane protein</topology>
    </subcellularLocation>
</comment>
<feature type="domain" description="ABC transmembrane type-1" evidence="8">
    <location>
        <begin position="123"/>
        <end position="338"/>
    </location>
</feature>
<dbReference type="PANTHER" id="PTHR43163">
    <property type="entry name" value="DIPEPTIDE TRANSPORT SYSTEM PERMEASE PROTEIN DPPB-RELATED"/>
    <property type="match status" value="1"/>
</dbReference>
<keyword evidence="3" id="KW-1003">Cell membrane</keyword>
<dbReference type="CDD" id="cd06261">
    <property type="entry name" value="TM_PBP2"/>
    <property type="match status" value="1"/>
</dbReference>
<evidence type="ECO:0000259" key="8">
    <source>
        <dbReference type="PROSITE" id="PS50928"/>
    </source>
</evidence>
<dbReference type="EMBL" id="FNNO01000013">
    <property type="protein sequence ID" value="SDX32520.1"/>
    <property type="molecule type" value="Genomic_DNA"/>
</dbReference>
<evidence type="ECO:0000313" key="10">
    <source>
        <dbReference type="Proteomes" id="UP000198711"/>
    </source>
</evidence>
<dbReference type="SUPFAM" id="SSF161098">
    <property type="entry name" value="MetI-like"/>
    <property type="match status" value="1"/>
</dbReference>
<accession>A0A8X8IEF3</accession>